<feature type="domain" description="Homeobox" evidence="7">
    <location>
        <begin position="166"/>
        <end position="229"/>
    </location>
</feature>
<feature type="domain" description="C2H2-type" evidence="8">
    <location>
        <begin position="405"/>
        <end position="433"/>
    </location>
</feature>
<evidence type="ECO:0000259" key="9">
    <source>
        <dbReference type="PROSITE" id="PS51253"/>
    </source>
</evidence>
<feature type="compositionally biased region" description="Polar residues" evidence="6">
    <location>
        <begin position="770"/>
        <end position="780"/>
    </location>
</feature>
<dbReference type="InterPro" id="IPR013087">
    <property type="entry name" value="Znf_C2H2_type"/>
</dbReference>
<dbReference type="SMART" id="SM00355">
    <property type="entry name" value="ZnF_C2H2"/>
    <property type="match status" value="3"/>
</dbReference>
<feature type="region of interest" description="Disordered" evidence="6">
    <location>
        <begin position="734"/>
        <end position="790"/>
    </location>
</feature>
<keyword evidence="2 5" id="KW-0371">Homeobox</keyword>
<comment type="caution">
    <text evidence="10">The sequence shown here is derived from an EMBL/GenBank/DDBJ whole genome shotgun (WGS) entry which is preliminary data.</text>
</comment>
<dbReference type="GO" id="GO:0003677">
    <property type="term" value="F:DNA binding"/>
    <property type="evidence" value="ECO:0007669"/>
    <property type="project" value="UniProtKB-UniRule"/>
</dbReference>
<dbReference type="PROSITE" id="PS00028">
    <property type="entry name" value="ZINC_FINGER_C2H2_1"/>
    <property type="match status" value="1"/>
</dbReference>
<evidence type="ECO:0000259" key="7">
    <source>
        <dbReference type="PROSITE" id="PS50071"/>
    </source>
</evidence>
<dbReference type="Pfam" id="PF03221">
    <property type="entry name" value="HTH_Tnp_Tc5"/>
    <property type="match status" value="1"/>
</dbReference>
<dbReference type="PROSITE" id="PS51253">
    <property type="entry name" value="HTH_CENPB"/>
    <property type="match status" value="1"/>
</dbReference>
<organism evidence="10 11">
    <name type="scientific">Knufia fluminis</name>
    <dbReference type="NCBI Taxonomy" id="191047"/>
    <lineage>
        <taxon>Eukaryota</taxon>
        <taxon>Fungi</taxon>
        <taxon>Dikarya</taxon>
        <taxon>Ascomycota</taxon>
        <taxon>Pezizomycotina</taxon>
        <taxon>Eurotiomycetes</taxon>
        <taxon>Chaetothyriomycetidae</taxon>
        <taxon>Chaetothyriales</taxon>
        <taxon>Trichomeriaceae</taxon>
        <taxon>Knufia</taxon>
    </lineage>
</organism>
<evidence type="ECO:0000256" key="4">
    <source>
        <dbReference type="PROSITE-ProRule" id="PRU00042"/>
    </source>
</evidence>
<dbReference type="PROSITE" id="PS50157">
    <property type="entry name" value="ZINC_FINGER_C2H2_2"/>
    <property type="match status" value="1"/>
</dbReference>
<feature type="DNA-binding region" description="Homeobox" evidence="5">
    <location>
        <begin position="168"/>
        <end position="230"/>
    </location>
</feature>
<dbReference type="InterPro" id="IPR021848">
    <property type="entry name" value="HODM_asu-like"/>
</dbReference>
<dbReference type="SMART" id="SM00389">
    <property type="entry name" value="HOX"/>
    <property type="match status" value="1"/>
</dbReference>
<dbReference type="InterPro" id="IPR009057">
    <property type="entry name" value="Homeodomain-like_sf"/>
</dbReference>
<feature type="domain" description="HTH CENPB-type" evidence="9">
    <location>
        <begin position="636"/>
        <end position="710"/>
    </location>
</feature>
<feature type="region of interest" description="Disordered" evidence="6">
    <location>
        <begin position="289"/>
        <end position="397"/>
    </location>
</feature>
<evidence type="ECO:0000313" key="10">
    <source>
        <dbReference type="EMBL" id="KAK5955175.1"/>
    </source>
</evidence>
<dbReference type="GO" id="GO:0005634">
    <property type="term" value="C:nucleus"/>
    <property type="evidence" value="ECO:0007669"/>
    <property type="project" value="UniProtKB-SubCell"/>
</dbReference>
<gene>
    <name evidence="10" type="ORF">OHC33_003855</name>
</gene>
<dbReference type="EMBL" id="JAKLMC020000007">
    <property type="protein sequence ID" value="KAK5955175.1"/>
    <property type="molecule type" value="Genomic_DNA"/>
</dbReference>
<dbReference type="CDD" id="cd00086">
    <property type="entry name" value="homeodomain"/>
    <property type="match status" value="1"/>
</dbReference>
<feature type="compositionally biased region" description="Polar residues" evidence="6">
    <location>
        <begin position="318"/>
        <end position="332"/>
    </location>
</feature>
<dbReference type="InterPro" id="IPR006600">
    <property type="entry name" value="HTH_CenpB_DNA-bd_dom"/>
</dbReference>
<evidence type="ECO:0000256" key="1">
    <source>
        <dbReference type="ARBA" id="ARBA00023125"/>
    </source>
</evidence>
<keyword evidence="4" id="KW-0863">Zinc-finger</keyword>
<proteinExistence type="predicted"/>
<protein>
    <submittedName>
        <fullName evidence="10">Uncharacterized protein</fullName>
    </submittedName>
</protein>
<dbReference type="PANTHER" id="PTHR11850">
    <property type="entry name" value="HOMEOBOX PROTEIN TRANSCRIPTION FACTORS"/>
    <property type="match status" value="1"/>
</dbReference>
<feature type="compositionally biased region" description="Low complexity" evidence="6">
    <location>
        <begin position="297"/>
        <end position="306"/>
    </location>
</feature>
<dbReference type="PROSITE" id="PS50071">
    <property type="entry name" value="HOMEOBOX_2"/>
    <property type="match status" value="1"/>
</dbReference>
<feature type="compositionally biased region" description="Low complexity" evidence="6">
    <location>
        <begin position="337"/>
        <end position="360"/>
    </location>
</feature>
<dbReference type="AlphaFoldDB" id="A0AAN8IA56"/>
<keyword evidence="1 5" id="KW-0238">DNA-binding</keyword>
<name>A0AAN8IA56_9EURO</name>
<keyword evidence="3 5" id="KW-0539">Nucleus</keyword>
<evidence type="ECO:0000313" key="11">
    <source>
        <dbReference type="Proteomes" id="UP001316803"/>
    </source>
</evidence>
<dbReference type="GO" id="GO:0008270">
    <property type="term" value="F:zinc ion binding"/>
    <property type="evidence" value="ECO:0007669"/>
    <property type="project" value="UniProtKB-KW"/>
</dbReference>
<dbReference type="InterPro" id="IPR001356">
    <property type="entry name" value="HD"/>
</dbReference>
<dbReference type="Proteomes" id="UP001316803">
    <property type="component" value="Unassembled WGS sequence"/>
</dbReference>
<keyword evidence="4" id="KW-0862">Zinc</keyword>
<evidence type="ECO:0000256" key="3">
    <source>
        <dbReference type="ARBA" id="ARBA00023242"/>
    </source>
</evidence>
<dbReference type="GO" id="GO:0006355">
    <property type="term" value="P:regulation of DNA-templated transcription"/>
    <property type="evidence" value="ECO:0007669"/>
    <property type="project" value="InterPro"/>
</dbReference>
<dbReference type="SUPFAM" id="SSF46689">
    <property type="entry name" value="Homeodomain-like"/>
    <property type="match status" value="1"/>
</dbReference>
<sequence length="1255" mass="142186">MDNYFDFDQAAIAPFDSSEEISSTLGDANQLDANEQFDSLFLDKSASLPVDGSAESGTVMLNLINDRKVEAVRWAYDPLATYPMFKAKTPCQLCEKMGMDCYLASRGMLITGCTACISLYRECSFTYPDMQPGYVATFPGIAEDEQVCHGPITTRRAAMNSFNTDGRGRKSGARFHRDAIKILKTWLSEHTDHPYPNERERDELKQLTGLKRSQINNWLANARRRGKVRPASDPPSPILGAMDIPTQPITNEMYENLNPLDRWRASPPEHEPASMTAIARAVTSNDLPHTLRSRNQSSSSLHISRPSSRKASSDDDSTNLSIMFQPPSVSSFETRESSNSTSLSLASSQSHKSRQSFASSQDRRRRRRNPLLHQRNSSTTNMGPPLSNPKVAKSKAGNGSKERIFQCTFCTDTFPSKYDWQRHEKSLHLALERWTCCPMGPTRIDASTGFQQCVFCPELLPTPSHLEKHNFQACNEKTVPERTFYRKDHLRQHLRLMHGVKFDPHMDTWKNTTFEIKSRCGFCPSLFTTWQSRADHLAAHFRNGCDMKDWNGGWGFEGFVERLVENALPPYLIGLERNTMNPYRAREARKTPLDSATKLATNLNAIDSTVVESSTACMLGDNSGGDLPDYDKVEVDQITKDSNCWLRLEEALIKYVLEQKSFGIMPEDKQIQDHARTIVYGDADPWDWTMADSQVWLDAFKSEHGLSTSSEDSSPEYQSTRTVPVAAPYVVKGGLKSNTRRTASHNENVGHRPSGSSLPGVQERTCPLAPTQSSNSSTHGGTPITPVEDILSLPCTNHGLTNGQHTDLDFDAMDFSQLDINAFGEMEFENELQASQAGPVPAMSMMGYRPQQVHTPAMANEFMHLDMSSGMATGAQQKPLQADFNPFTGVDEAPEMTLETFDQLTGYMNGFSIFVKKRELTEKPRKFEESLDLASVKPLEQNFDWRQRDENPYRPWHDGPYHVTMGLKNAEIGSWIELDKTYLDKYRLKKGLYQNHRDEVLRALPGCEDGMFEALEILKDVLIRRYPTMFRMRDTHTIENLVTGDVWDLDRNAKTWETHHPLEVMGLLATEDFFLLQNDPATGMSTLRAGGVCFPAGFKIEDKIGLTLWQIHAGKVPKYEQKLAKSMDRFFMNLRTGSQIQRFNFAIDDSDELFHRHSHHNLSLEQLEKQPKLEDLHLRVERQVLQRLPRTRALLFTIRTYVTPITEVTRDHAVAKALRTNVDSFGEDLAVYKNMSLWNEILQKHIKEVLGEEDA</sequence>
<reference evidence="10 11" key="1">
    <citation type="submission" date="2022-12" db="EMBL/GenBank/DDBJ databases">
        <title>Genomic features and morphological characterization of a novel Knufia sp. strain isolated from spacecraft assembly facility.</title>
        <authorList>
            <person name="Teixeira M."/>
            <person name="Chander A.M."/>
            <person name="Stajich J.E."/>
            <person name="Venkateswaran K."/>
        </authorList>
    </citation>
    <scope>NUCLEOTIDE SEQUENCE [LARGE SCALE GENOMIC DNA]</scope>
    <source>
        <strain evidence="10 11">FJI-L2-BK-P2</strain>
    </source>
</reference>
<evidence type="ECO:0000256" key="5">
    <source>
        <dbReference type="PROSITE-ProRule" id="PRU00108"/>
    </source>
</evidence>
<dbReference type="InterPro" id="IPR050224">
    <property type="entry name" value="TALE_homeobox"/>
</dbReference>
<keyword evidence="11" id="KW-1185">Reference proteome</keyword>
<keyword evidence="4" id="KW-0479">Metal-binding</keyword>
<dbReference type="Pfam" id="PF11927">
    <property type="entry name" value="HODM_asu-like"/>
    <property type="match status" value="1"/>
</dbReference>
<accession>A0AAN8IA56</accession>
<dbReference type="Pfam" id="PF05920">
    <property type="entry name" value="Homeobox_KN"/>
    <property type="match status" value="1"/>
</dbReference>
<dbReference type="InterPro" id="IPR008422">
    <property type="entry name" value="KN_HD"/>
</dbReference>
<evidence type="ECO:0000259" key="8">
    <source>
        <dbReference type="PROSITE" id="PS50157"/>
    </source>
</evidence>
<evidence type="ECO:0000256" key="2">
    <source>
        <dbReference type="ARBA" id="ARBA00023155"/>
    </source>
</evidence>
<dbReference type="Gene3D" id="1.10.10.60">
    <property type="entry name" value="Homeodomain-like"/>
    <property type="match status" value="1"/>
</dbReference>
<comment type="subcellular location">
    <subcellularLocation>
        <location evidence="5">Nucleus</location>
    </subcellularLocation>
</comment>
<evidence type="ECO:0000256" key="6">
    <source>
        <dbReference type="SAM" id="MobiDB-lite"/>
    </source>
</evidence>